<dbReference type="Gene3D" id="3.60.20.10">
    <property type="entry name" value="Glutamine Phosphoribosylpyrophosphate, subunit 1, domain 1"/>
    <property type="match status" value="1"/>
</dbReference>
<dbReference type="OrthoDB" id="431557at2759"/>
<dbReference type="InterPro" id="IPR001353">
    <property type="entry name" value="Proteasome_sua/b"/>
</dbReference>
<dbReference type="NCBIfam" id="NF003075">
    <property type="entry name" value="PRK03996.1"/>
    <property type="match status" value="1"/>
</dbReference>
<evidence type="ECO:0000313" key="7">
    <source>
        <dbReference type="Proteomes" id="UP000244803"/>
    </source>
</evidence>
<evidence type="ECO:0000256" key="4">
    <source>
        <dbReference type="RuleBase" id="RU000551"/>
    </source>
</evidence>
<dbReference type="EMBL" id="CP056067">
    <property type="protein sequence ID" value="UKJ89983.1"/>
    <property type="molecule type" value="Genomic_DNA"/>
</dbReference>
<dbReference type="InterPro" id="IPR029055">
    <property type="entry name" value="Ntn_hydrolases_N"/>
</dbReference>
<dbReference type="GO" id="GO:0005634">
    <property type="term" value="C:nucleus"/>
    <property type="evidence" value="ECO:0007669"/>
    <property type="project" value="UniProtKB-SubCell"/>
</dbReference>
<comment type="subunit">
    <text evidence="4">The 26S proteasome consists of a 20S proteasome core and two 19S regulatory subunits.</text>
</comment>
<reference evidence="6" key="1">
    <citation type="submission" date="2022-07" db="EMBL/GenBank/DDBJ databases">
        <title>Evaluation of T. orientalis genome assembly methods using nanopore sequencing and analysis of variation between genomes.</title>
        <authorList>
            <person name="Yam J."/>
            <person name="Micallef M.L."/>
            <person name="Liu M."/>
            <person name="Djordjevic S.P."/>
            <person name="Bogema D.R."/>
            <person name="Jenkins C."/>
        </authorList>
    </citation>
    <scope>NUCLEOTIDE SEQUENCE</scope>
    <source>
        <strain evidence="6">Fish Creek</strain>
    </source>
</reference>
<dbReference type="PROSITE" id="PS00388">
    <property type="entry name" value="PROTEASOME_ALPHA_1"/>
    <property type="match status" value="1"/>
</dbReference>
<dbReference type="FunFam" id="3.60.20.10:FF:000004">
    <property type="entry name" value="Proteasome subunit alpha type-4"/>
    <property type="match status" value="1"/>
</dbReference>
<sequence length="237" mass="26255">MSYDRAITIFSPDGHLMQVEYAMEAVKRGGCVVGVKSNNAVVIAAERKSTTKLQDARCNKKILQLDENLAVAFAGLNADARVLANKTRLECQRYKLNMDEPANVGYIAKYIARLQQKYTHRGGVRLFGVSLLIVGFDSNGKPGLFQTEPSGIYSSWKAQSIGKNSKHVQEYLEKNYKEDLSPDESLMLAVKALFEVVEISSKSIEVAILKSDGMTILEEEALENIVEVLNNEKMAST</sequence>
<dbReference type="Proteomes" id="UP000244803">
    <property type="component" value="Chromosome 4"/>
</dbReference>
<dbReference type="GO" id="GO:0016787">
    <property type="term" value="F:hydrolase activity"/>
    <property type="evidence" value="ECO:0007669"/>
    <property type="project" value="UniProtKB-KW"/>
</dbReference>
<dbReference type="AlphaFoldDB" id="A0A976M7A6"/>
<dbReference type="Pfam" id="PF00227">
    <property type="entry name" value="Proteasome"/>
    <property type="match status" value="1"/>
</dbReference>
<keyword evidence="2 3" id="KW-0647">Proteasome</keyword>
<dbReference type="InterPro" id="IPR050115">
    <property type="entry name" value="Proteasome_alpha"/>
</dbReference>
<name>A0A976M7A6_THEOR</name>
<dbReference type="GO" id="GO:0019773">
    <property type="term" value="C:proteasome core complex, alpha-subunit complex"/>
    <property type="evidence" value="ECO:0007669"/>
    <property type="project" value="UniProtKB-UniRule"/>
</dbReference>
<accession>A0A976M7A6</accession>
<keyword evidence="4" id="KW-0539">Nucleus</keyword>
<dbReference type="PROSITE" id="PS51475">
    <property type="entry name" value="PROTEASOME_ALPHA_2"/>
    <property type="match status" value="1"/>
</dbReference>
<dbReference type="GO" id="GO:0005737">
    <property type="term" value="C:cytoplasm"/>
    <property type="evidence" value="ECO:0007669"/>
    <property type="project" value="UniProtKB-SubCell"/>
</dbReference>
<dbReference type="InterPro" id="IPR023332">
    <property type="entry name" value="Proteasome_alpha-type"/>
</dbReference>
<comment type="subcellular location">
    <subcellularLocation>
        <location evidence="4">Cytoplasm</location>
    </subcellularLocation>
    <subcellularLocation>
        <location evidence="4">Nucleus</location>
    </subcellularLocation>
</comment>
<keyword evidence="1 4" id="KW-0963">Cytoplasm</keyword>
<evidence type="ECO:0000313" key="6">
    <source>
        <dbReference type="EMBL" id="UKJ89983.1"/>
    </source>
</evidence>
<proteinExistence type="inferred from homology"/>
<organism evidence="6 7">
    <name type="scientific">Theileria orientalis</name>
    <dbReference type="NCBI Taxonomy" id="68886"/>
    <lineage>
        <taxon>Eukaryota</taxon>
        <taxon>Sar</taxon>
        <taxon>Alveolata</taxon>
        <taxon>Apicomplexa</taxon>
        <taxon>Aconoidasida</taxon>
        <taxon>Piroplasmida</taxon>
        <taxon>Theileriidae</taxon>
        <taxon>Theileria</taxon>
    </lineage>
</organism>
<comment type="similarity">
    <text evidence="3 4">Belongs to the peptidase T1A family.</text>
</comment>
<evidence type="ECO:0000256" key="2">
    <source>
        <dbReference type="ARBA" id="ARBA00022942"/>
    </source>
</evidence>
<dbReference type="GO" id="GO:0006511">
    <property type="term" value="P:ubiquitin-dependent protein catabolic process"/>
    <property type="evidence" value="ECO:0007669"/>
    <property type="project" value="InterPro"/>
</dbReference>
<dbReference type="InterPro" id="IPR000426">
    <property type="entry name" value="Proteasome_asu_N"/>
</dbReference>
<dbReference type="PANTHER" id="PTHR11599">
    <property type="entry name" value="PROTEASOME SUBUNIT ALPHA/BETA"/>
    <property type="match status" value="1"/>
</dbReference>
<protein>
    <recommendedName>
        <fullName evidence="4">Proteasome subunit alpha type</fullName>
    </recommendedName>
</protein>
<feature type="domain" description="Proteasome alpha-type subunits" evidence="5">
    <location>
        <begin position="3"/>
        <end position="25"/>
    </location>
</feature>
<keyword evidence="6" id="KW-0378">Hydrolase</keyword>
<dbReference type="CDD" id="cd03755">
    <property type="entry name" value="proteasome_alpha_type_7"/>
    <property type="match status" value="1"/>
</dbReference>
<gene>
    <name evidence="6" type="ORF">MACJ_003240</name>
</gene>
<evidence type="ECO:0000256" key="3">
    <source>
        <dbReference type="PROSITE-ProRule" id="PRU00808"/>
    </source>
</evidence>
<dbReference type="SUPFAM" id="SSF56235">
    <property type="entry name" value="N-terminal nucleophile aminohydrolases (Ntn hydrolases)"/>
    <property type="match status" value="1"/>
</dbReference>
<evidence type="ECO:0000259" key="5">
    <source>
        <dbReference type="PROSITE" id="PS00388"/>
    </source>
</evidence>
<dbReference type="Pfam" id="PF10584">
    <property type="entry name" value="Proteasome_A_N"/>
    <property type="match status" value="1"/>
</dbReference>
<evidence type="ECO:0000256" key="1">
    <source>
        <dbReference type="ARBA" id="ARBA00022490"/>
    </source>
</evidence>
<dbReference type="SMART" id="SM00948">
    <property type="entry name" value="Proteasome_A_N"/>
    <property type="match status" value="1"/>
</dbReference>